<dbReference type="GeneID" id="6077660"/>
<accession>B0DDR0</accession>
<evidence type="ECO:0000259" key="1">
    <source>
        <dbReference type="Pfam" id="PF13449"/>
    </source>
</evidence>
<dbReference type="HOGENOM" id="CLU_026803_0_0_1"/>
<dbReference type="InParanoid" id="B0DDR0"/>
<reference evidence="2 3" key="1">
    <citation type="journal article" date="2008" name="Nature">
        <title>The genome of Laccaria bicolor provides insights into mycorrhizal symbiosis.</title>
        <authorList>
            <person name="Martin F."/>
            <person name="Aerts A."/>
            <person name="Ahren D."/>
            <person name="Brun A."/>
            <person name="Danchin E.G.J."/>
            <person name="Duchaussoy F."/>
            <person name="Gibon J."/>
            <person name="Kohler A."/>
            <person name="Lindquist E."/>
            <person name="Pereda V."/>
            <person name="Salamov A."/>
            <person name="Shapiro H.J."/>
            <person name="Wuyts J."/>
            <person name="Blaudez D."/>
            <person name="Buee M."/>
            <person name="Brokstein P."/>
            <person name="Canbaeck B."/>
            <person name="Cohen D."/>
            <person name="Courty P.E."/>
            <person name="Coutinho P.M."/>
            <person name="Delaruelle C."/>
            <person name="Detter J.C."/>
            <person name="Deveau A."/>
            <person name="DiFazio S."/>
            <person name="Duplessis S."/>
            <person name="Fraissinet-Tachet L."/>
            <person name="Lucic E."/>
            <person name="Frey-Klett P."/>
            <person name="Fourrey C."/>
            <person name="Feussner I."/>
            <person name="Gay G."/>
            <person name="Grimwood J."/>
            <person name="Hoegger P.J."/>
            <person name="Jain P."/>
            <person name="Kilaru S."/>
            <person name="Labbe J."/>
            <person name="Lin Y.C."/>
            <person name="Legue V."/>
            <person name="Le Tacon F."/>
            <person name="Marmeisse R."/>
            <person name="Melayah D."/>
            <person name="Montanini B."/>
            <person name="Muratet M."/>
            <person name="Nehls U."/>
            <person name="Niculita-Hirzel H."/>
            <person name="Oudot-Le Secq M.P."/>
            <person name="Peter M."/>
            <person name="Quesneville H."/>
            <person name="Rajashekar B."/>
            <person name="Reich M."/>
            <person name="Rouhier N."/>
            <person name="Schmutz J."/>
            <person name="Yin T."/>
            <person name="Chalot M."/>
            <person name="Henrissat B."/>
            <person name="Kuees U."/>
            <person name="Lucas S."/>
            <person name="Van de Peer Y."/>
            <person name="Podila G.K."/>
            <person name="Polle A."/>
            <person name="Pukkila P.J."/>
            <person name="Richardson P.M."/>
            <person name="Rouze P."/>
            <person name="Sanders I.R."/>
            <person name="Stajich J.E."/>
            <person name="Tunlid A."/>
            <person name="Tuskan G."/>
            <person name="Grigoriev I.V."/>
        </authorList>
    </citation>
    <scope>NUCLEOTIDE SEQUENCE [LARGE SCALE GENOMIC DNA]</scope>
    <source>
        <strain evidence="3">S238N-H82 / ATCC MYA-4686</strain>
    </source>
</reference>
<sequence length="457" mass="49567">QGPVAFGLIPANLKDSTGDTMGGFGSAIALKRGTWKVKNGTFTGTLVVHPDRGYNVDTTVNYQSRQHEVDFTLKPYAGATNLDFTTAQQTLTLSYRKTTLQFDRFGKTTSGLDPTAVRPAVPGHEFVAFLDPEMPIVSRRDDRLVIDAEGLVANADGSYWVSDEYGPYIYHFTSNGQLIQAIQPPRAILPLDASGHLNFSSVTGPTTGRTGNQGFEGLTYDDNTKTLYAMLQSATIQDGGSAKTTNRYTRLLAFNVANPIITPKLVGEWVVPLPQSSKGKTQACSEIHFISPGIFLALSRDGNGRGGDDAKSGYKQADLFSISKATDIHNTKFDDPANPISPGGVLDPSITPAEYVSFVNYLDKTQLARFGLHNDVPNDNTLIAAKWESFALAPVNDPAFPNDYFLFTVCDNDFITTNGVSIGVPYNAGLDVDNQFLVYRLTLPSVPRNSVERSIGI</sequence>
<dbReference type="InterPro" id="IPR027372">
    <property type="entry name" value="Phytase-like_dom"/>
</dbReference>
<dbReference type="Proteomes" id="UP000001194">
    <property type="component" value="Unassembled WGS sequence"/>
</dbReference>
<evidence type="ECO:0000313" key="2">
    <source>
        <dbReference type="EMBL" id="EDR07135.1"/>
    </source>
</evidence>
<proteinExistence type="predicted"/>
<dbReference type="PANTHER" id="PTHR37957:SF1">
    <property type="entry name" value="PHYTASE-LIKE DOMAIN-CONTAINING PROTEIN"/>
    <property type="match status" value="1"/>
</dbReference>
<feature type="non-terminal residue" evidence="2">
    <location>
        <position position="1"/>
    </location>
</feature>
<dbReference type="AlphaFoldDB" id="B0DDR0"/>
<organism evidence="3">
    <name type="scientific">Laccaria bicolor (strain S238N-H82 / ATCC MYA-4686)</name>
    <name type="common">Bicoloured deceiver</name>
    <name type="synonym">Laccaria laccata var. bicolor</name>
    <dbReference type="NCBI Taxonomy" id="486041"/>
    <lineage>
        <taxon>Eukaryota</taxon>
        <taxon>Fungi</taxon>
        <taxon>Dikarya</taxon>
        <taxon>Basidiomycota</taxon>
        <taxon>Agaricomycotina</taxon>
        <taxon>Agaricomycetes</taxon>
        <taxon>Agaricomycetidae</taxon>
        <taxon>Agaricales</taxon>
        <taxon>Agaricineae</taxon>
        <taxon>Hydnangiaceae</taxon>
        <taxon>Laccaria</taxon>
    </lineage>
</organism>
<gene>
    <name evidence="2" type="ORF">LACBIDRAFT_235871</name>
</gene>
<dbReference type="RefSeq" id="XP_001882066.1">
    <property type="nucleotide sequence ID" value="XM_001882031.1"/>
</dbReference>
<keyword evidence="3" id="KW-1185">Reference proteome</keyword>
<name>B0DDR0_LACBS</name>
<dbReference type="Pfam" id="PF13449">
    <property type="entry name" value="Phytase-like"/>
    <property type="match status" value="1"/>
</dbReference>
<dbReference type="EMBL" id="DS547105">
    <property type="protein sequence ID" value="EDR07135.1"/>
    <property type="molecule type" value="Genomic_DNA"/>
</dbReference>
<dbReference type="OrthoDB" id="425936at2759"/>
<protein>
    <submittedName>
        <fullName evidence="2">Predicted protein</fullName>
    </submittedName>
</protein>
<feature type="domain" description="Phytase-like" evidence="1">
    <location>
        <begin position="94"/>
        <end position="347"/>
    </location>
</feature>
<evidence type="ECO:0000313" key="3">
    <source>
        <dbReference type="Proteomes" id="UP000001194"/>
    </source>
</evidence>
<dbReference type="KEGG" id="lbc:LACBIDRAFT_235871"/>
<dbReference type="PANTHER" id="PTHR37957">
    <property type="entry name" value="BLR7070 PROTEIN"/>
    <property type="match status" value="1"/>
</dbReference>